<comment type="caution">
    <text evidence="1">The sequence shown here is derived from an EMBL/GenBank/DDBJ whole genome shotgun (WGS) entry which is preliminary data.</text>
</comment>
<sequence>MRREHIRRLAPKESVVRQFAEHAQLYLKRTAWADPCASWFKQGRKDGNVVMWPGSRLAFFDLMETPRYEDYEIEYWSGNRFGYLGSGFTTGEFDGSDTTYYLDCELFGSGQMEEKRLPDIATAKEPNKMDEEKRGMMEDGPQWKTNGAHIN</sequence>
<protein>
    <submittedName>
        <fullName evidence="1">Uncharacterized protein</fullName>
    </submittedName>
</protein>
<organism evidence="1 2">
    <name type="scientific">Coniosporium uncinatum</name>
    <dbReference type="NCBI Taxonomy" id="93489"/>
    <lineage>
        <taxon>Eukaryota</taxon>
        <taxon>Fungi</taxon>
        <taxon>Dikarya</taxon>
        <taxon>Ascomycota</taxon>
        <taxon>Pezizomycotina</taxon>
        <taxon>Dothideomycetes</taxon>
        <taxon>Dothideomycetes incertae sedis</taxon>
        <taxon>Coniosporium</taxon>
    </lineage>
</organism>
<name>A0ACC3DGP4_9PEZI</name>
<dbReference type="Proteomes" id="UP001186974">
    <property type="component" value="Unassembled WGS sequence"/>
</dbReference>
<keyword evidence="2" id="KW-1185">Reference proteome</keyword>
<evidence type="ECO:0000313" key="1">
    <source>
        <dbReference type="EMBL" id="KAK3071270.1"/>
    </source>
</evidence>
<evidence type="ECO:0000313" key="2">
    <source>
        <dbReference type="Proteomes" id="UP001186974"/>
    </source>
</evidence>
<gene>
    <name evidence="1" type="ORF">LTS18_014898</name>
</gene>
<proteinExistence type="predicted"/>
<dbReference type="EMBL" id="JAWDJW010004861">
    <property type="protein sequence ID" value="KAK3071270.1"/>
    <property type="molecule type" value="Genomic_DNA"/>
</dbReference>
<reference evidence="1" key="1">
    <citation type="submission" date="2024-09" db="EMBL/GenBank/DDBJ databases">
        <title>Black Yeasts Isolated from many extreme environments.</title>
        <authorList>
            <person name="Coleine C."/>
            <person name="Stajich J.E."/>
            <person name="Selbmann L."/>
        </authorList>
    </citation>
    <scope>NUCLEOTIDE SEQUENCE</scope>
    <source>
        <strain evidence="1">CCFEE 5737</strain>
    </source>
</reference>
<accession>A0ACC3DGP4</accession>